<evidence type="ECO:0000313" key="2">
    <source>
        <dbReference type="Proteomes" id="UP000076532"/>
    </source>
</evidence>
<proteinExistence type="predicted"/>
<gene>
    <name evidence="1" type="ORF">FIBSPDRAFT_963111</name>
</gene>
<reference evidence="1 2" key="1">
    <citation type="journal article" date="2016" name="Mol. Biol. Evol.">
        <title>Comparative Genomics of Early-Diverging Mushroom-Forming Fungi Provides Insights into the Origins of Lignocellulose Decay Capabilities.</title>
        <authorList>
            <person name="Nagy L.G."/>
            <person name="Riley R."/>
            <person name="Tritt A."/>
            <person name="Adam C."/>
            <person name="Daum C."/>
            <person name="Floudas D."/>
            <person name="Sun H."/>
            <person name="Yadav J.S."/>
            <person name="Pangilinan J."/>
            <person name="Larsson K.H."/>
            <person name="Matsuura K."/>
            <person name="Barry K."/>
            <person name="Labutti K."/>
            <person name="Kuo R."/>
            <person name="Ohm R.A."/>
            <person name="Bhattacharya S.S."/>
            <person name="Shirouzu T."/>
            <person name="Yoshinaga Y."/>
            <person name="Martin F.M."/>
            <person name="Grigoriev I.V."/>
            <person name="Hibbett D.S."/>
        </authorList>
    </citation>
    <scope>NUCLEOTIDE SEQUENCE [LARGE SCALE GENOMIC DNA]</scope>
    <source>
        <strain evidence="1 2">CBS 109695</strain>
    </source>
</reference>
<sequence length="260" mass="28361">MGLFLGPNVTAVEVDLGATTSTPVQQATALAQIHSLSPNLISLIISDGGLDSDSTLAQELHTLVLNLGRLESVACWSFRYIMNGALLYALACLPALKSIGMLCMEDSAFLGAQLSSRPFCSLVDVHIMIESLGAAAAFTGLMLASPLEELRVQTQNSHSPSGVLDFFSGLKLLENRLRLRCINVTCFEDEPPEIDDEEPPRLDPLVLESLLEYTGLKTVATDLCLSMHSVDDDLLRRMAEAWPHLEHLALGKFHECRWPS</sequence>
<protein>
    <submittedName>
        <fullName evidence="1">Uncharacterized protein</fullName>
    </submittedName>
</protein>
<organism evidence="1 2">
    <name type="scientific">Athelia psychrophila</name>
    <dbReference type="NCBI Taxonomy" id="1759441"/>
    <lineage>
        <taxon>Eukaryota</taxon>
        <taxon>Fungi</taxon>
        <taxon>Dikarya</taxon>
        <taxon>Basidiomycota</taxon>
        <taxon>Agaricomycotina</taxon>
        <taxon>Agaricomycetes</taxon>
        <taxon>Agaricomycetidae</taxon>
        <taxon>Atheliales</taxon>
        <taxon>Atheliaceae</taxon>
        <taxon>Athelia</taxon>
    </lineage>
</organism>
<name>A0A165ZAN9_9AGAM</name>
<dbReference type="Proteomes" id="UP000076532">
    <property type="component" value="Unassembled WGS sequence"/>
</dbReference>
<dbReference type="EMBL" id="KV417680">
    <property type="protein sequence ID" value="KZP10394.1"/>
    <property type="molecule type" value="Genomic_DNA"/>
</dbReference>
<dbReference type="InterPro" id="IPR032675">
    <property type="entry name" value="LRR_dom_sf"/>
</dbReference>
<evidence type="ECO:0000313" key="1">
    <source>
        <dbReference type="EMBL" id="KZP10394.1"/>
    </source>
</evidence>
<keyword evidence="2" id="KW-1185">Reference proteome</keyword>
<dbReference type="AlphaFoldDB" id="A0A165ZAN9"/>
<dbReference type="Gene3D" id="3.80.10.10">
    <property type="entry name" value="Ribonuclease Inhibitor"/>
    <property type="match status" value="1"/>
</dbReference>
<accession>A0A165ZAN9</accession>